<gene>
    <name evidence="2" type="ordered locus">Cyan7425_3093</name>
</gene>
<feature type="compositionally biased region" description="Low complexity" evidence="1">
    <location>
        <begin position="36"/>
        <end position="46"/>
    </location>
</feature>
<accession>B8HMV5</accession>
<dbReference type="EMBL" id="CP001344">
    <property type="protein sequence ID" value="ACL45424.1"/>
    <property type="molecule type" value="Genomic_DNA"/>
</dbReference>
<evidence type="ECO:0000313" key="2">
    <source>
        <dbReference type="EMBL" id="ACL45424.1"/>
    </source>
</evidence>
<proteinExistence type="predicted"/>
<protein>
    <submittedName>
        <fullName evidence="2">Uncharacterized protein</fullName>
    </submittedName>
</protein>
<feature type="region of interest" description="Disordered" evidence="1">
    <location>
        <begin position="35"/>
        <end position="56"/>
    </location>
</feature>
<name>B8HMV5_CYAP4</name>
<evidence type="ECO:0000256" key="1">
    <source>
        <dbReference type="SAM" id="MobiDB-lite"/>
    </source>
</evidence>
<organism evidence="2">
    <name type="scientific">Cyanothece sp. (strain PCC 7425 / ATCC 29141)</name>
    <dbReference type="NCBI Taxonomy" id="395961"/>
    <lineage>
        <taxon>Bacteria</taxon>
        <taxon>Bacillati</taxon>
        <taxon>Cyanobacteriota</taxon>
        <taxon>Cyanophyceae</taxon>
        <taxon>Gomontiellales</taxon>
        <taxon>Cyanothecaceae</taxon>
        <taxon>Cyanothece</taxon>
    </lineage>
</organism>
<dbReference type="HOGENOM" id="CLU_3134749_0_0_3"/>
<dbReference type="KEGG" id="cyn:Cyan7425_3093"/>
<sequence length="56" mass="5932">MVDPTENPREQSEEINKEAALEEELDLGTEELNRVAGGAAPATTGTVRHCCPPPGT</sequence>
<dbReference type="AlphaFoldDB" id="B8HMV5"/>
<reference evidence="2" key="1">
    <citation type="submission" date="2009-01" db="EMBL/GenBank/DDBJ databases">
        <title>Complete sequence of chromosome Cyanothece sp. PCC 7425.</title>
        <authorList>
            <consortium name="US DOE Joint Genome Institute"/>
            <person name="Lucas S."/>
            <person name="Copeland A."/>
            <person name="Lapidus A."/>
            <person name="Glavina del Rio T."/>
            <person name="Dalin E."/>
            <person name="Tice H."/>
            <person name="Bruce D."/>
            <person name="Goodwin L."/>
            <person name="Pitluck S."/>
            <person name="Sims D."/>
            <person name="Meineke L."/>
            <person name="Brettin T."/>
            <person name="Detter J.C."/>
            <person name="Han C."/>
            <person name="Larimer F."/>
            <person name="Land M."/>
            <person name="Hauser L."/>
            <person name="Kyrpides N."/>
            <person name="Ovchinnikova G."/>
            <person name="Liberton M."/>
            <person name="Stoeckel J."/>
            <person name="Banerjee A."/>
            <person name="Singh A."/>
            <person name="Page L."/>
            <person name="Sato H."/>
            <person name="Zhao L."/>
            <person name="Sherman L."/>
            <person name="Pakrasi H."/>
            <person name="Richardson P."/>
        </authorList>
    </citation>
    <scope>NUCLEOTIDE SEQUENCE</scope>
    <source>
        <strain evidence="2">PCC 7425</strain>
    </source>
</reference>